<reference evidence="1" key="2">
    <citation type="submission" date="2015-03" db="UniProtKB">
        <authorList>
            <consortium name="EnsemblPlants"/>
        </authorList>
    </citation>
    <scope>IDENTIFICATION</scope>
</reference>
<evidence type="ECO:0000313" key="2">
    <source>
        <dbReference type="Proteomes" id="UP000032141"/>
    </source>
</evidence>
<reference evidence="1 2" key="1">
    <citation type="journal article" date="2014" name="Genome Biol.">
        <title>Transcriptome and methylome profiling reveals relics of genome dominance in the mesopolyploid Brassica oleracea.</title>
        <authorList>
            <person name="Parkin I.A."/>
            <person name="Koh C."/>
            <person name="Tang H."/>
            <person name="Robinson S.J."/>
            <person name="Kagale S."/>
            <person name="Clarke W.E."/>
            <person name="Town C.D."/>
            <person name="Nixon J."/>
            <person name="Krishnakumar V."/>
            <person name="Bidwell S.L."/>
            <person name="Denoeud F."/>
            <person name="Belcram H."/>
            <person name="Links M.G."/>
            <person name="Just J."/>
            <person name="Clarke C."/>
            <person name="Bender T."/>
            <person name="Huebert T."/>
            <person name="Mason A.S."/>
            <person name="Pires J.C."/>
            <person name="Barker G."/>
            <person name="Moore J."/>
            <person name="Walley P.G."/>
            <person name="Manoli S."/>
            <person name="Batley J."/>
            <person name="Edwards D."/>
            <person name="Nelson M.N."/>
            <person name="Wang X."/>
            <person name="Paterson A.H."/>
            <person name="King G."/>
            <person name="Bancroft I."/>
            <person name="Chalhoub B."/>
            <person name="Sharpe A.G."/>
        </authorList>
    </citation>
    <scope>NUCLEOTIDE SEQUENCE</scope>
    <source>
        <strain evidence="1 2">cv. TO1000</strain>
    </source>
</reference>
<proteinExistence type="predicted"/>
<dbReference type="AlphaFoldDB" id="A0A0D3DQK2"/>
<protein>
    <submittedName>
        <fullName evidence="1">Uncharacterized protein</fullName>
    </submittedName>
</protein>
<dbReference type="Proteomes" id="UP000032141">
    <property type="component" value="Chromosome C8"/>
</dbReference>
<evidence type="ECO:0000313" key="1">
    <source>
        <dbReference type="EnsemblPlants" id="Bo8g070150.1"/>
    </source>
</evidence>
<dbReference type="Gramene" id="Bo8g070150.1">
    <property type="protein sequence ID" value="Bo8g070150.1"/>
    <property type="gene ID" value="Bo8g070150"/>
</dbReference>
<sequence length="180" mass="20972">MEPAAFSPSRDVATSDTSCARVRLPASLDPELRRRRSLFFVRAVSRSREPPTRVVELHLLRRGQPRVLPLHCNTRHRRHQQVAAVVRIAAVASDRAMTACPKAPECFSPSQSSFTIETPHRKLLMYRSSPPRRDRISGPWYPPPPSRSSFFSRRRKLEEQQWWNLGFLHFWSFIFRIITI</sequence>
<keyword evidence="2" id="KW-1185">Reference proteome</keyword>
<accession>A0A0D3DQK2</accession>
<organism evidence="1 2">
    <name type="scientific">Brassica oleracea var. oleracea</name>
    <dbReference type="NCBI Taxonomy" id="109376"/>
    <lineage>
        <taxon>Eukaryota</taxon>
        <taxon>Viridiplantae</taxon>
        <taxon>Streptophyta</taxon>
        <taxon>Embryophyta</taxon>
        <taxon>Tracheophyta</taxon>
        <taxon>Spermatophyta</taxon>
        <taxon>Magnoliopsida</taxon>
        <taxon>eudicotyledons</taxon>
        <taxon>Gunneridae</taxon>
        <taxon>Pentapetalae</taxon>
        <taxon>rosids</taxon>
        <taxon>malvids</taxon>
        <taxon>Brassicales</taxon>
        <taxon>Brassicaceae</taxon>
        <taxon>Brassiceae</taxon>
        <taxon>Brassica</taxon>
    </lineage>
</organism>
<name>A0A0D3DQK2_BRAOL</name>
<dbReference type="HOGENOM" id="CLU_1498339_0_0_1"/>
<dbReference type="EnsemblPlants" id="Bo8g070150.1">
    <property type="protein sequence ID" value="Bo8g070150.1"/>
    <property type="gene ID" value="Bo8g070150"/>
</dbReference>